<name>A0A1D1VD08_RAMVA</name>
<keyword evidence="13" id="KW-1185">Reference proteome</keyword>
<dbReference type="EMBL" id="BDGG01000005">
    <property type="protein sequence ID" value="GAU99526.1"/>
    <property type="molecule type" value="Genomic_DNA"/>
</dbReference>
<dbReference type="Gene3D" id="3.40.800.10">
    <property type="entry name" value="Ureohydrolase domain"/>
    <property type="match status" value="1"/>
</dbReference>
<evidence type="ECO:0000256" key="3">
    <source>
        <dbReference type="ARBA" id="ARBA00018123"/>
    </source>
</evidence>
<evidence type="ECO:0000313" key="13">
    <source>
        <dbReference type="Proteomes" id="UP000186922"/>
    </source>
</evidence>
<comment type="catalytic activity">
    <reaction evidence="9 11">
        <text>L-arginine + H2O = urea + L-ornithine</text>
        <dbReference type="Rhea" id="RHEA:20569"/>
        <dbReference type="ChEBI" id="CHEBI:15377"/>
        <dbReference type="ChEBI" id="CHEBI:16199"/>
        <dbReference type="ChEBI" id="CHEBI:32682"/>
        <dbReference type="ChEBI" id="CHEBI:46911"/>
        <dbReference type="EC" id="3.5.3.1"/>
    </reaction>
</comment>
<dbReference type="AlphaFoldDB" id="A0A1D1VD08"/>
<comment type="pathway">
    <text evidence="1 11">Nitrogen metabolism; urea cycle; L-ornithine and urea from L-arginine: step 1/1.</text>
</comment>
<evidence type="ECO:0000256" key="8">
    <source>
        <dbReference type="ARBA" id="ARBA00023211"/>
    </source>
</evidence>
<dbReference type="GO" id="GO:0004053">
    <property type="term" value="F:arginase activity"/>
    <property type="evidence" value="ECO:0007669"/>
    <property type="project" value="UniProtKB-EC"/>
</dbReference>
<evidence type="ECO:0000313" key="12">
    <source>
        <dbReference type="EMBL" id="GAU99526.1"/>
    </source>
</evidence>
<dbReference type="InterPro" id="IPR014033">
    <property type="entry name" value="Arginase"/>
</dbReference>
<dbReference type="Proteomes" id="UP000186922">
    <property type="component" value="Unassembled WGS sequence"/>
</dbReference>
<dbReference type="PANTHER" id="PTHR43782">
    <property type="entry name" value="ARGINASE"/>
    <property type="match status" value="1"/>
</dbReference>
<dbReference type="InterPro" id="IPR023696">
    <property type="entry name" value="Ureohydrolase_dom_sf"/>
</dbReference>
<dbReference type="PRINTS" id="PR00116">
    <property type="entry name" value="ARGINASE"/>
</dbReference>
<gene>
    <name evidence="12" type="primary">RvY_10518-1</name>
    <name evidence="12" type="synonym">RvY_10518.1</name>
    <name evidence="12" type="ORF">RvY_10518</name>
</gene>
<dbReference type="EC" id="3.5.3.1" evidence="2 11"/>
<comment type="similarity">
    <text evidence="10 11">Belongs to the arginase family.</text>
</comment>
<accession>A0A1D1VD08</accession>
<dbReference type="UniPathway" id="UPA00158">
    <property type="reaction ID" value="UER00270"/>
</dbReference>
<dbReference type="STRING" id="947166.A0A1D1VD08"/>
<dbReference type="SUPFAM" id="SSF52768">
    <property type="entry name" value="Arginase/deacetylase"/>
    <property type="match status" value="1"/>
</dbReference>
<evidence type="ECO:0000256" key="1">
    <source>
        <dbReference type="ARBA" id="ARBA00005098"/>
    </source>
</evidence>
<evidence type="ECO:0000256" key="4">
    <source>
        <dbReference type="ARBA" id="ARBA00022436"/>
    </source>
</evidence>
<keyword evidence="7 11" id="KW-0378">Hydrolase</keyword>
<sequence>MAMPMRSNVSSVVRVFRRSLHGSSASNNGVLSPNTKIAGVFGALMNRGQGKEGVRDGPNAIREAGLLTLLKDCGISFRDYGDVEIQAIASDDPWKKVKYSRTVAGGCKQIADKVQTIIRENGVPIMLGGDHASAIGSISGHGLSQLEIHGIKDPAATAPLAVLWIDAHADINTPLTTATGNLHGCPVSFLLKEMSPYIPRDIPGFEWQQPCLTADRIAYIGLRALDPDELFVMDKLKIKYFPMQDVDKLGVQKCVELALQHINPNNDLPLHLSFDIDALDPSVAFSTGTPAMGGLTLREGLQIVEYVRSTGQLSAMDLVEVNPTLGNGYQRAKTMEAACAIIAGALGKPRQAIPYKLDFDLPRPSDFSQ</sequence>
<dbReference type="Pfam" id="PF00491">
    <property type="entry name" value="Arginase"/>
    <property type="match status" value="1"/>
</dbReference>
<evidence type="ECO:0000256" key="2">
    <source>
        <dbReference type="ARBA" id="ARBA00012168"/>
    </source>
</evidence>
<dbReference type="OrthoDB" id="9992747at2759"/>
<reference evidence="12 13" key="1">
    <citation type="journal article" date="2016" name="Nat. Commun.">
        <title>Extremotolerant tardigrade genome and improved radiotolerance of human cultured cells by tardigrade-unique protein.</title>
        <authorList>
            <person name="Hashimoto T."/>
            <person name="Horikawa D.D."/>
            <person name="Saito Y."/>
            <person name="Kuwahara H."/>
            <person name="Kozuka-Hata H."/>
            <person name="Shin-I T."/>
            <person name="Minakuchi Y."/>
            <person name="Ohishi K."/>
            <person name="Motoyama A."/>
            <person name="Aizu T."/>
            <person name="Enomoto A."/>
            <person name="Kondo K."/>
            <person name="Tanaka S."/>
            <person name="Hara Y."/>
            <person name="Koshikawa S."/>
            <person name="Sagara H."/>
            <person name="Miura T."/>
            <person name="Yokobori S."/>
            <person name="Miyagawa K."/>
            <person name="Suzuki Y."/>
            <person name="Kubo T."/>
            <person name="Oyama M."/>
            <person name="Kohara Y."/>
            <person name="Fujiyama A."/>
            <person name="Arakawa K."/>
            <person name="Katayama T."/>
            <person name="Toyoda A."/>
            <person name="Kunieda T."/>
        </authorList>
    </citation>
    <scope>NUCLEOTIDE SEQUENCE [LARGE SCALE GENOMIC DNA]</scope>
    <source>
        <strain evidence="12 13">YOKOZUNA-1</strain>
    </source>
</reference>
<dbReference type="PANTHER" id="PTHR43782:SF3">
    <property type="entry name" value="ARGINASE"/>
    <property type="match status" value="1"/>
</dbReference>
<keyword evidence="8 11" id="KW-0464">Manganese</keyword>
<comment type="cofactor">
    <cofactor evidence="11">
        <name>Mn(2+)</name>
        <dbReference type="ChEBI" id="CHEBI:29035"/>
    </cofactor>
    <text evidence="11">Binds 2 manganese ions per subunit.</text>
</comment>
<organism evidence="12 13">
    <name type="scientific">Ramazzottius varieornatus</name>
    <name type="common">Water bear</name>
    <name type="synonym">Tardigrade</name>
    <dbReference type="NCBI Taxonomy" id="947166"/>
    <lineage>
        <taxon>Eukaryota</taxon>
        <taxon>Metazoa</taxon>
        <taxon>Ecdysozoa</taxon>
        <taxon>Tardigrada</taxon>
        <taxon>Eutardigrada</taxon>
        <taxon>Parachela</taxon>
        <taxon>Hypsibioidea</taxon>
        <taxon>Ramazzottiidae</taxon>
        <taxon>Ramazzottius</taxon>
    </lineage>
</organism>
<evidence type="ECO:0000256" key="7">
    <source>
        <dbReference type="ARBA" id="ARBA00022801"/>
    </source>
</evidence>
<evidence type="ECO:0000256" key="5">
    <source>
        <dbReference type="ARBA" id="ARBA00022503"/>
    </source>
</evidence>
<dbReference type="GO" id="GO:0000050">
    <property type="term" value="P:urea cycle"/>
    <property type="evidence" value="ECO:0007669"/>
    <property type="project" value="UniProtKB-UniPathway"/>
</dbReference>
<dbReference type="GO" id="GO:0030145">
    <property type="term" value="F:manganese ion binding"/>
    <property type="evidence" value="ECO:0007669"/>
    <property type="project" value="TreeGrafter"/>
</dbReference>
<evidence type="ECO:0000256" key="10">
    <source>
        <dbReference type="PROSITE-ProRule" id="PRU00742"/>
    </source>
</evidence>
<protein>
    <recommendedName>
        <fullName evidence="3 11">Arginase</fullName>
        <ecNumber evidence="2 11">3.5.3.1</ecNumber>
    </recommendedName>
</protein>
<proteinExistence type="inferred from homology"/>
<dbReference type="PROSITE" id="PS51409">
    <property type="entry name" value="ARGINASE_2"/>
    <property type="match status" value="1"/>
</dbReference>
<dbReference type="NCBIfam" id="TIGR01229">
    <property type="entry name" value="rocF_arginase"/>
    <property type="match status" value="1"/>
</dbReference>
<keyword evidence="6 11" id="KW-0479">Metal-binding</keyword>
<dbReference type="InterPro" id="IPR006035">
    <property type="entry name" value="Ureohydrolase"/>
</dbReference>
<keyword evidence="5 11" id="KW-0056">Arginine metabolism</keyword>
<evidence type="ECO:0000256" key="11">
    <source>
        <dbReference type="RuleBase" id="RU361159"/>
    </source>
</evidence>
<dbReference type="GO" id="GO:0005634">
    <property type="term" value="C:nucleus"/>
    <property type="evidence" value="ECO:0007669"/>
    <property type="project" value="TreeGrafter"/>
</dbReference>
<dbReference type="CDD" id="cd09989">
    <property type="entry name" value="Arginase"/>
    <property type="match status" value="1"/>
</dbReference>
<comment type="caution">
    <text evidence="12">The sequence shown here is derived from an EMBL/GenBank/DDBJ whole genome shotgun (WGS) entry which is preliminary data.</text>
</comment>
<evidence type="ECO:0000256" key="6">
    <source>
        <dbReference type="ARBA" id="ARBA00022723"/>
    </source>
</evidence>
<dbReference type="GO" id="GO:0005829">
    <property type="term" value="C:cytosol"/>
    <property type="evidence" value="ECO:0007669"/>
    <property type="project" value="TreeGrafter"/>
</dbReference>
<dbReference type="FunFam" id="3.40.800.10:FF:000012">
    <property type="entry name" value="Arginase"/>
    <property type="match status" value="1"/>
</dbReference>
<keyword evidence="4 11" id="KW-0835">Urea cycle</keyword>
<evidence type="ECO:0000256" key="9">
    <source>
        <dbReference type="ARBA" id="ARBA00047391"/>
    </source>
</evidence>
<dbReference type="GO" id="GO:0006525">
    <property type="term" value="P:arginine metabolic process"/>
    <property type="evidence" value="ECO:0007669"/>
    <property type="project" value="UniProtKB-KW"/>
</dbReference>